<dbReference type="SMART" id="SM00530">
    <property type="entry name" value="HTH_XRE"/>
    <property type="match status" value="1"/>
</dbReference>
<organism evidence="2 3">
    <name type="scientific">Rhizocola hellebori</name>
    <dbReference type="NCBI Taxonomy" id="1392758"/>
    <lineage>
        <taxon>Bacteria</taxon>
        <taxon>Bacillati</taxon>
        <taxon>Actinomycetota</taxon>
        <taxon>Actinomycetes</taxon>
        <taxon>Micromonosporales</taxon>
        <taxon>Micromonosporaceae</taxon>
        <taxon>Rhizocola</taxon>
    </lineage>
</organism>
<dbReference type="InterPro" id="IPR010982">
    <property type="entry name" value="Lambda_DNA-bd_dom_sf"/>
</dbReference>
<dbReference type="SUPFAM" id="SSF47413">
    <property type="entry name" value="lambda repressor-like DNA-binding domains"/>
    <property type="match status" value="1"/>
</dbReference>
<keyword evidence="2" id="KW-0238">DNA-binding</keyword>
<dbReference type="Proteomes" id="UP000612899">
    <property type="component" value="Unassembled WGS sequence"/>
</dbReference>
<evidence type="ECO:0000313" key="2">
    <source>
        <dbReference type="EMBL" id="GIH08318.1"/>
    </source>
</evidence>
<protein>
    <submittedName>
        <fullName evidence="2">DNA-binding protein</fullName>
    </submittedName>
</protein>
<dbReference type="InterPro" id="IPR041413">
    <property type="entry name" value="MLTR_LBD"/>
</dbReference>
<evidence type="ECO:0000259" key="1">
    <source>
        <dbReference type="PROSITE" id="PS50943"/>
    </source>
</evidence>
<dbReference type="Pfam" id="PF13560">
    <property type="entry name" value="HTH_31"/>
    <property type="match status" value="1"/>
</dbReference>
<reference evidence="2" key="1">
    <citation type="submission" date="2021-01" db="EMBL/GenBank/DDBJ databases">
        <title>Whole genome shotgun sequence of Rhizocola hellebori NBRC 109834.</title>
        <authorList>
            <person name="Komaki H."/>
            <person name="Tamura T."/>
        </authorList>
    </citation>
    <scope>NUCLEOTIDE SEQUENCE</scope>
    <source>
        <strain evidence="2">NBRC 109834</strain>
    </source>
</reference>
<dbReference type="GO" id="GO:0003677">
    <property type="term" value="F:DNA binding"/>
    <property type="evidence" value="ECO:0007669"/>
    <property type="project" value="UniProtKB-KW"/>
</dbReference>
<keyword evidence="3" id="KW-1185">Reference proteome</keyword>
<dbReference type="AlphaFoldDB" id="A0A8J3QET9"/>
<dbReference type="Gene3D" id="3.30.450.180">
    <property type="match status" value="1"/>
</dbReference>
<evidence type="ECO:0000313" key="3">
    <source>
        <dbReference type="Proteomes" id="UP000612899"/>
    </source>
</evidence>
<dbReference type="InterPro" id="IPR001387">
    <property type="entry name" value="Cro/C1-type_HTH"/>
</dbReference>
<feature type="domain" description="HTH cro/C1-type" evidence="1">
    <location>
        <begin position="42"/>
        <end position="89"/>
    </location>
</feature>
<gene>
    <name evidence="2" type="ORF">Rhe02_63850</name>
</gene>
<proteinExistence type="predicted"/>
<dbReference type="PANTHER" id="PTHR35010">
    <property type="entry name" value="BLL4672 PROTEIN-RELATED"/>
    <property type="match status" value="1"/>
</dbReference>
<sequence>MVTLGAVDTHTELTRFLKSRRARLQPENVGVPRYGERRRVPGLRREELAQLAGVSVTHYTRLEQGHGRSVSAEVLDAVAGALRLTGDEREHLANLVHPPRPDRGPGEPKVRTDLLCLIEGMTHTPAFVHGRHGNILAWNGPAGRLLGDLDALPPAQRSWPHLVLLDGQFRSMIDDKDWEPLARQHIAYLRLCLGRYPQDAELVTVIESLHSPSADFRRLWAEHQVADWAAVTCHLRHPTAGDIAISIDVMKPSGQPDQWLVTFATEPGSPSQEALRRLEIGP</sequence>
<dbReference type="EMBL" id="BONY01000047">
    <property type="protein sequence ID" value="GIH08318.1"/>
    <property type="molecule type" value="Genomic_DNA"/>
</dbReference>
<dbReference type="PANTHER" id="PTHR35010:SF2">
    <property type="entry name" value="BLL4672 PROTEIN"/>
    <property type="match status" value="1"/>
</dbReference>
<dbReference type="CDD" id="cd00093">
    <property type="entry name" value="HTH_XRE"/>
    <property type="match status" value="1"/>
</dbReference>
<name>A0A8J3QET9_9ACTN</name>
<dbReference type="Pfam" id="PF17765">
    <property type="entry name" value="MLTR_LBD"/>
    <property type="match status" value="1"/>
</dbReference>
<comment type="caution">
    <text evidence="2">The sequence shown here is derived from an EMBL/GenBank/DDBJ whole genome shotgun (WGS) entry which is preliminary data.</text>
</comment>
<dbReference type="PROSITE" id="PS50943">
    <property type="entry name" value="HTH_CROC1"/>
    <property type="match status" value="1"/>
</dbReference>
<accession>A0A8J3QET9</accession>
<dbReference type="Gene3D" id="1.10.260.40">
    <property type="entry name" value="lambda repressor-like DNA-binding domains"/>
    <property type="match status" value="1"/>
</dbReference>